<name>A0A6J5V6P6_PRUAR</name>
<keyword evidence="5" id="KW-1185">Reference proteome</keyword>
<protein>
    <submittedName>
        <fullName evidence="2">Uncharacterized protein</fullName>
    </submittedName>
</protein>
<dbReference type="AlphaFoldDB" id="A0A6J5V6P6"/>
<evidence type="ECO:0000313" key="5">
    <source>
        <dbReference type="Proteomes" id="UP000507245"/>
    </source>
</evidence>
<sequence length="106" mass="10010">MMPSIICGLSLHSLPPDGEGISLELWWPKGGGGASYWLGPLEERVCSTGGESGGDRPGGGREPAGGGELCGDGPEGGGESLGGDGPGAGESGGGVESAGGGGGDEV</sequence>
<evidence type="ECO:0000256" key="1">
    <source>
        <dbReference type="SAM" id="MobiDB-lite"/>
    </source>
</evidence>
<gene>
    <name evidence="2" type="ORF">CURHAP_LOCUS34682</name>
    <name evidence="3" type="ORF">ORAREDHAP_LOCUS34126</name>
</gene>
<accession>A0A6J5V6P6</accession>
<feature type="compositionally biased region" description="Gly residues" evidence="1">
    <location>
        <begin position="50"/>
        <end position="106"/>
    </location>
</feature>
<evidence type="ECO:0000313" key="3">
    <source>
        <dbReference type="EMBL" id="CAB4311869.1"/>
    </source>
</evidence>
<dbReference type="EMBL" id="CAEKDK010000005">
    <property type="protein sequence ID" value="CAB4281578.1"/>
    <property type="molecule type" value="Genomic_DNA"/>
</dbReference>
<proteinExistence type="predicted"/>
<organism evidence="2 4">
    <name type="scientific">Prunus armeniaca</name>
    <name type="common">Apricot</name>
    <name type="synonym">Armeniaca vulgaris</name>
    <dbReference type="NCBI Taxonomy" id="36596"/>
    <lineage>
        <taxon>Eukaryota</taxon>
        <taxon>Viridiplantae</taxon>
        <taxon>Streptophyta</taxon>
        <taxon>Embryophyta</taxon>
        <taxon>Tracheophyta</taxon>
        <taxon>Spermatophyta</taxon>
        <taxon>Magnoliopsida</taxon>
        <taxon>eudicotyledons</taxon>
        <taxon>Gunneridae</taxon>
        <taxon>Pentapetalae</taxon>
        <taxon>rosids</taxon>
        <taxon>fabids</taxon>
        <taxon>Rosales</taxon>
        <taxon>Rosaceae</taxon>
        <taxon>Amygdaloideae</taxon>
        <taxon>Amygdaleae</taxon>
        <taxon>Prunus</taxon>
    </lineage>
</organism>
<reference evidence="5" key="1">
    <citation type="journal article" date="2020" name="Genome Biol.">
        <title>Gamete binning: chromosome-level and haplotype-resolved genome assembly enabled by high-throughput single-cell sequencing of gamete genomes.</title>
        <authorList>
            <person name="Campoy J.A."/>
            <person name="Sun H."/>
            <person name="Goel M."/>
            <person name="Jiao W.-B."/>
            <person name="Folz-Donahue K."/>
            <person name="Wang N."/>
            <person name="Rubio M."/>
            <person name="Liu C."/>
            <person name="Kukat C."/>
            <person name="Ruiz D."/>
            <person name="Huettel B."/>
            <person name="Schneeberger K."/>
        </authorList>
    </citation>
    <scope>NUCLEOTIDE SEQUENCE [LARGE SCALE GENOMIC DNA]</scope>
    <source>
        <strain evidence="5">cv. Rojo Pasion</strain>
    </source>
</reference>
<dbReference type="Proteomes" id="UP000507222">
    <property type="component" value="Unassembled WGS sequence"/>
</dbReference>
<dbReference type="EMBL" id="CAEKKB010000005">
    <property type="protein sequence ID" value="CAB4311869.1"/>
    <property type="molecule type" value="Genomic_DNA"/>
</dbReference>
<feature type="region of interest" description="Disordered" evidence="1">
    <location>
        <begin position="44"/>
        <end position="106"/>
    </location>
</feature>
<reference evidence="2 4" key="2">
    <citation type="submission" date="2020-05" db="EMBL/GenBank/DDBJ databases">
        <authorList>
            <person name="Campoy J."/>
            <person name="Schneeberger K."/>
            <person name="Spophaly S."/>
        </authorList>
    </citation>
    <scope>NUCLEOTIDE SEQUENCE [LARGE SCALE GENOMIC DNA]</scope>
    <source>
        <strain evidence="2">PruArmRojPasFocal</strain>
    </source>
</reference>
<evidence type="ECO:0000313" key="2">
    <source>
        <dbReference type="EMBL" id="CAB4281578.1"/>
    </source>
</evidence>
<dbReference type="Proteomes" id="UP000507245">
    <property type="component" value="Unassembled WGS sequence"/>
</dbReference>
<evidence type="ECO:0000313" key="4">
    <source>
        <dbReference type="Proteomes" id="UP000507222"/>
    </source>
</evidence>